<evidence type="ECO:0000259" key="6">
    <source>
        <dbReference type="PROSITE" id="PS50977"/>
    </source>
</evidence>
<accession>A0ABS4YQB8</accession>
<evidence type="ECO:0000256" key="3">
    <source>
        <dbReference type="ARBA" id="ARBA00023163"/>
    </source>
</evidence>
<name>A0ABS4YQB8_9MICO</name>
<comment type="caution">
    <text evidence="7">The sequence shown here is derived from an EMBL/GenBank/DDBJ whole genome shotgun (WGS) entry which is preliminary data.</text>
</comment>
<keyword evidence="1" id="KW-0805">Transcription regulation</keyword>
<organism evidence="7 8">
    <name type="scientific">Brachybacterium fresconis</name>
    <dbReference type="NCBI Taxonomy" id="173363"/>
    <lineage>
        <taxon>Bacteria</taxon>
        <taxon>Bacillati</taxon>
        <taxon>Actinomycetota</taxon>
        <taxon>Actinomycetes</taxon>
        <taxon>Micrococcales</taxon>
        <taxon>Dermabacteraceae</taxon>
        <taxon>Brachybacterium</taxon>
    </lineage>
</organism>
<evidence type="ECO:0000313" key="7">
    <source>
        <dbReference type="EMBL" id="MBP2410954.1"/>
    </source>
</evidence>
<dbReference type="PANTHER" id="PTHR30055:SF234">
    <property type="entry name" value="HTH-TYPE TRANSCRIPTIONAL REGULATOR BETI"/>
    <property type="match status" value="1"/>
</dbReference>
<dbReference type="InterPro" id="IPR036271">
    <property type="entry name" value="Tet_transcr_reg_TetR-rel_C_sf"/>
</dbReference>
<evidence type="ECO:0000313" key="8">
    <source>
        <dbReference type="Proteomes" id="UP000698222"/>
    </source>
</evidence>
<dbReference type="SUPFAM" id="SSF48498">
    <property type="entry name" value="Tetracyclin repressor-like, C-terminal domain"/>
    <property type="match status" value="1"/>
</dbReference>
<dbReference type="SUPFAM" id="SSF46689">
    <property type="entry name" value="Homeodomain-like"/>
    <property type="match status" value="1"/>
</dbReference>
<dbReference type="InterPro" id="IPR009057">
    <property type="entry name" value="Homeodomain-like_sf"/>
</dbReference>
<sequence>MNEPRTGDKRLVDQQENHQQEMPTRERILAAAAAIIGEDGVAARLSVRAVAARAEVSSGSLRHHFPTQQGLRDEVMRRIFDWVMPESSISDTTVPARDRLVRSLREVLDMGGTGPRARESILQMTGSFIAAEHTEPVREAYLATQRDGQRRMEGWLRVLAEEVSVPEQDIPRRARFLGTVLNGLALERALPAEDSLVQVESESLYAAADAVLSTGAATTSDGRGASSPP</sequence>
<dbReference type="InterPro" id="IPR050109">
    <property type="entry name" value="HTH-type_TetR-like_transc_reg"/>
</dbReference>
<proteinExistence type="predicted"/>
<dbReference type="Gene3D" id="1.10.357.10">
    <property type="entry name" value="Tetracycline Repressor, domain 2"/>
    <property type="match status" value="1"/>
</dbReference>
<dbReference type="RefSeq" id="WP_245349025.1">
    <property type="nucleotide sequence ID" value="NZ_BAAAJV010000008.1"/>
</dbReference>
<dbReference type="Proteomes" id="UP000698222">
    <property type="component" value="Unassembled WGS sequence"/>
</dbReference>
<dbReference type="EMBL" id="JAGIOC010000001">
    <property type="protein sequence ID" value="MBP2410954.1"/>
    <property type="molecule type" value="Genomic_DNA"/>
</dbReference>
<evidence type="ECO:0000256" key="2">
    <source>
        <dbReference type="ARBA" id="ARBA00023125"/>
    </source>
</evidence>
<gene>
    <name evidence="7" type="ORF">JOF44_003857</name>
</gene>
<dbReference type="Pfam" id="PF00440">
    <property type="entry name" value="TetR_N"/>
    <property type="match status" value="1"/>
</dbReference>
<reference evidence="7 8" key="1">
    <citation type="submission" date="2021-03" db="EMBL/GenBank/DDBJ databases">
        <title>Sequencing the genomes of 1000 actinobacteria strains.</title>
        <authorList>
            <person name="Klenk H.-P."/>
        </authorList>
    </citation>
    <scope>NUCLEOTIDE SEQUENCE [LARGE SCALE GENOMIC DNA]</scope>
    <source>
        <strain evidence="7 8">DSM 14564</strain>
    </source>
</reference>
<dbReference type="PANTHER" id="PTHR30055">
    <property type="entry name" value="HTH-TYPE TRANSCRIPTIONAL REGULATOR RUTR"/>
    <property type="match status" value="1"/>
</dbReference>
<feature type="DNA-binding region" description="H-T-H motif" evidence="4">
    <location>
        <begin position="46"/>
        <end position="65"/>
    </location>
</feature>
<keyword evidence="8" id="KW-1185">Reference proteome</keyword>
<dbReference type="InterPro" id="IPR001647">
    <property type="entry name" value="HTH_TetR"/>
</dbReference>
<keyword evidence="2 4" id="KW-0238">DNA-binding</keyword>
<dbReference type="PROSITE" id="PS50977">
    <property type="entry name" value="HTH_TETR_2"/>
    <property type="match status" value="1"/>
</dbReference>
<evidence type="ECO:0000256" key="1">
    <source>
        <dbReference type="ARBA" id="ARBA00023015"/>
    </source>
</evidence>
<feature type="domain" description="HTH tetR-type" evidence="6">
    <location>
        <begin position="22"/>
        <end position="83"/>
    </location>
</feature>
<keyword evidence="3" id="KW-0804">Transcription</keyword>
<feature type="region of interest" description="Disordered" evidence="5">
    <location>
        <begin position="1"/>
        <end position="22"/>
    </location>
</feature>
<evidence type="ECO:0000256" key="5">
    <source>
        <dbReference type="SAM" id="MobiDB-lite"/>
    </source>
</evidence>
<evidence type="ECO:0000256" key="4">
    <source>
        <dbReference type="PROSITE-ProRule" id="PRU00335"/>
    </source>
</evidence>
<protein>
    <submittedName>
        <fullName evidence="7">AcrR family transcriptional regulator</fullName>
    </submittedName>
</protein>